<dbReference type="Proteomes" id="UP001178888">
    <property type="component" value="Unassembled WGS sequence"/>
</dbReference>
<accession>A0A4R5VYW9</accession>
<keyword evidence="1" id="KW-0812">Transmembrane</keyword>
<dbReference type="EMBL" id="SMYO01000001">
    <property type="protein sequence ID" value="TDK64687.1"/>
    <property type="molecule type" value="Genomic_DNA"/>
</dbReference>
<name>A0A4R5VYW9_9BACI</name>
<evidence type="ECO:0000313" key="3">
    <source>
        <dbReference type="EMBL" id="TDK64687.1"/>
    </source>
</evidence>
<evidence type="ECO:0000313" key="2">
    <source>
        <dbReference type="EMBL" id="MDQ6597116.1"/>
    </source>
</evidence>
<evidence type="ECO:0000313" key="5">
    <source>
        <dbReference type="Proteomes" id="UP001178888"/>
    </source>
</evidence>
<feature type="transmembrane region" description="Helical" evidence="1">
    <location>
        <begin position="51"/>
        <end position="70"/>
    </location>
</feature>
<reference evidence="3 4" key="1">
    <citation type="submission" date="2019-03" db="EMBL/GenBank/DDBJ databases">
        <title>Bacillus niacini sp. nov. a Nicotinate-Metabolizing Mesophile Isolated from Soil.</title>
        <authorList>
            <person name="Zhang G."/>
        </authorList>
    </citation>
    <scope>NUCLEOTIDE SEQUENCE [LARGE SCALE GENOMIC DNA]</scope>
    <source>
        <strain evidence="3 4">WN066</strain>
    </source>
</reference>
<dbReference type="EMBL" id="JAVGVR010000001">
    <property type="protein sequence ID" value="MDQ6597116.1"/>
    <property type="molecule type" value="Genomic_DNA"/>
</dbReference>
<proteinExistence type="predicted"/>
<organism evidence="3 4">
    <name type="scientific">Bacillus salipaludis</name>
    <dbReference type="NCBI Taxonomy" id="2547811"/>
    <lineage>
        <taxon>Bacteria</taxon>
        <taxon>Bacillati</taxon>
        <taxon>Bacillota</taxon>
        <taxon>Bacilli</taxon>
        <taxon>Bacillales</taxon>
        <taxon>Bacillaceae</taxon>
        <taxon>Bacillus</taxon>
    </lineage>
</organism>
<sequence>MNTLFIQLTWWEIALLGIYSFYTVIRAFWIFDSGLRQATIGKSRDIKLYHILWSVIDIPAIILGTLFPLFKRLFSITIVHLKH</sequence>
<gene>
    <name evidence="3" type="ORF">E2K98_00090</name>
    <name evidence="2" type="ORF">RCG21_12255</name>
</gene>
<keyword evidence="1" id="KW-0472">Membrane</keyword>
<reference evidence="2" key="2">
    <citation type="submission" date="2023-08" db="EMBL/GenBank/DDBJ databases">
        <title>Nitrogen cycling bacteria in agricultural field soils.</title>
        <authorList>
            <person name="Jang J."/>
        </authorList>
    </citation>
    <scope>NUCLEOTIDE SEQUENCE</scope>
    <source>
        <strain evidence="2">PS3-36</strain>
    </source>
</reference>
<dbReference type="Proteomes" id="UP000295132">
    <property type="component" value="Unassembled WGS sequence"/>
</dbReference>
<feature type="transmembrane region" description="Helical" evidence="1">
    <location>
        <begin position="12"/>
        <end position="31"/>
    </location>
</feature>
<evidence type="ECO:0000313" key="4">
    <source>
        <dbReference type="Proteomes" id="UP000295132"/>
    </source>
</evidence>
<dbReference type="AlphaFoldDB" id="A0A4R5VYW9"/>
<keyword evidence="5" id="KW-1185">Reference proteome</keyword>
<evidence type="ECO:0000256" key="1">
    <source>
        <dbReference type="SAM" id="Phobius"/>
    </source>
</evidence>
<comment type="caution">
    <text evidence="3">The sequence shown here is derived from an EMBL/GenBank/DDBJ whole genome shotgun (WGS) entry which is preliminary data.</text>
</comment>
<protein>
    <submittedName>
        <fullName evidence="3">Uncharacterized protein</fullName>
    </submittedName>
</protein>
<keyword evidence="1" id="KW-1133">Transmembrane helix</keyword>
<dbReference type="RefSeq" id="WP_133332322.1">
    <property type="nucleotide sequence ID" value="NZ_JARMCE010000061.1"/>
</dbReference>